<dbReference type="RefSeq" id="WP_024564666.1">
    <property type="nucleotide sequence ID" value="NZ_CP007547.1"/>
</dbReference>
<dbReference type="Pfam" id="PF09357">
    <property type="entry name" value="RteC"/>
    <property type="match status" value="1"/>
</dbReference>
<feature type="coiled-coil region" evidence="1">
    <location>
        <begin position="2"/>
        <end position="29"/>
    </location>
</feature>
<evidence type="ECO:0000313" key="2">
    <source>
        <dbReference type="EMBL" id="AIL44275.1"/>
    </source>
</evidence>
<sequence>MDKFYQQTLIKLEDEIRELEIETDCSVQRIEAVIKLIIKTLSDIKEHILKIGFKNNVEEIHFFKHQKPVIVAKLIYYYAIYKIETKKPNGTKAVKKYFNEELRKLKRHFNNNLELYKYYRTNSTFLDEKLFIRGKFDIKLSIDTIYLETDIRFSTYYDYKIAEIIANDLIQVYLEAKLNKSNQSKTSENPPLKWTASKASATELIYGLYLLGVFNNGNTDIINIVRYFERVFGIDLGDFYHTFMELKSRKINRTKLSDSMREALIKRMDEQDEK</sequence>
<dbReference type="HOGENOM" id="CLU_079317_0_0_10"/>
<evidence type="ECO:0000256" key="1">
    <source>
        <dbReference type="SAM" id="Coils"/>
    </source>
</evidence>
<dbReference type="STRING" id="1338011.BD94_0500"/>
<keyword evidence="1" id="KW-0175">Coiled coil</keyword>
<name>A0A077EFH3_9FLAO</name>
<organism evidence="2 3">
    <name type="scientific">Elizabethkingia anophelis NUHP1</name>
    <dbReference type="NCBI Taxonomy" id="1338011"/>
    <lineage>
        <taxon>Bacteria</taxon>
        <taxon>Pseudomonadati</taxon>
        <taxon>Bacteroidota</taxon>
        <taxon>Flavobacteriia</taxon>
        <taxon>Flavobacteriales</taxon>
        <taxon>Weeksellaceae</taxon>
        <taxon>Elizabethkingia</taxon>
    </lineage>
</organism>
<dbReference type="AlphaFoldDB" id="A0A077EFH3"/>
<dbReference type="InterPro" id="IPR018534">
    <property type="entry name" value="Tet_reg_excision_RteC"/>
</dbReference>
<dbReference type="eggNOG" id="ENOG5033QWF">
    <property type="taxonomic scope" value="Bacteria"/>
</dbReference>
<dbReference type="Proteomes" id="UP000028933">
    <property type="component" value="Chromosome"/>
</dbReference>
<gene>
    <name evidence="2" type="ORF">BD94_0500</name>
</gene>
<reference evidence="2" key="1">
    <citation type="journal article" date="2013" name="Lancet">
        <title>First case of E anophelis outbreak in an intensive-care unit.</title>
        <authorList>
            <person name="Teo J."/>
            <person name="Tan S.Y."/>
            <person name="Tay M."/>
            <person name="Ding Y."/>
            <person name="Kjelleberg S."/>
            <person name="Givskov M."/>
            <person name="Lin R.T."/>
            <person name="Yang L."/>
        </authorList>
    </citation>
    <scope>NUCLEOTIDE SEQUENCE [LARGE SCALE GENOMIC DNA]</scope>
    <source>
        <strain evidence="2">NUHP1</strain>
    </source>
</reference>
<reference evidence="2" key="2">
    <citation type="journal article" date="2015" name="Genome Biol. Evol.">
        <title>Complete Genome Sequence and Transcriptomic Analysis of the Novel Pathogen Elizabethkingia anophelis in Response to Oxidative Stress.</title>
        <authorList>
            <person name="Li Y."/>
            <person name="Liu Y."/>
            <person name="Chew S.C."/>
            <person name="Tay M."/>
            <person name="Salido M.M."/>
            <person name="Teo J."/>
            <person name="Lauro F.M."/>
            <person name="Givskov M."/>
            <person name="Yang L."/>
        </authorList>
    </citation>
    <scope>NUCLEOTIDE SEQUENCE</scope>
    <source>
        <strain evidence="2">NUHP1</strain>
    </source>
</reference>
<dbReference type="EMBL" id="CP007547">
    <property type="protein sequence ID" value="AIL44275.1"/>
    <property type="molecule type" value="Genomic_DNA"/>
</dbReference>
<protein>
    <submittedName>
        <fullName evidence="2">Tetracycline resistance element mobilization regulatory protein rteC</fullName>
    </submittedName>
</protein>
<evidence type="ECO:0000313" key="3">
    <source>
        <dbReference type="Proteomes" id="UP000028933"/>
    </source>
</evidence>
<accession>A0A077EFH3</accession>
<proteinExistence type="predicted"/>
<dbReference type="KEGG" id="eao:BD94_0500"/>